<proteinExistence type="predicted"/>
<gene>
    <name evidence="2" type="ORF">CEP54_002580</name>
</gene>
<dbReference type="AlphaFoldDB" id="A0A428QUG3"/>
<keyword evidence="1" id="KW-0175">Coiled coil</keyword>
<feature type="coiled-coil region" evidence="1">
    <location>
        <begin position="145"/>
        <end position="247"/>
    </location>
</feature>
<name>A0A428QUG3_9HYPO</name>
<reference evidence="2 3" key="1">
    <citation type="submission" date="2017-06" db="EMBL/GenBank/DDBJ databases">
        <title>Comparative genomic analysis of Ambrosia Fusariam Clade fungi.</title>
        <authorList>
            <person name="Stajich J.E."/>
            <person name="Carrillo J."/>
            <person name="Kijimoto T."/>
            <person name="Eskalen A."/>
            <person name="O'Donnell K."/>
            <person name="Kasson M."/>
        </authorList>
    </citation>
    <scope>NUCLEOTIDE SEQUENCE [LARGE SCALE GENOMIC DNA]</scope>
    <source>
        <strain evidence="2 3">NRRL62584</strain>
    </source>
</reference>
<protein>
    <submittedName>
        <fullName evidence="2">Uncharacterized protein</fullName>
    </submittedName>
</protein>
<evidence type="ECO:0000313" key="3">
    <source>
        <dbReference type="Proteomes" id="UP000288168"/>
    </source>
</evidence>
<keyword evidence="3" id="KW-1185">Reference proteome</keyword>
<dbReference type="Proteomes" id="UP000288168">
    <property type="component" value="Unassembled WGS sequence"/>
</dbReference>
<evidence type="ECO:0000313" key="2">
    <source>
        <dbReference type="EMBL" id="RSL68906.1"/>
    </source>
</evidence>
<comment type="caution">
    <text evidence="2">The sequence shown here is derived from an EMBL/GenBank/DDBJ whole genome shotgun (WGS) entry which is preliminary data.</text>
</comment>
<evidence type="ECO:0000256" key="1">
    <source>
        <dbReference type="SAM" id="Coils"/>
    </source>
</evidence>
<accession>A0A428QUG3</accession>
<sequence>MALVSPWMTVAQPAFGFTQIIPALQEVSQAATVLAAAPGPYQELAKRLDIYKHKLATQDGTLRSTVKQNLTEAINRLENALLQLYKLAVFIRGNYDEREDDDVQKMAIFNQCSQAFGDCQAASQTGLEQLSNIHIQVTSLQTDDIQQLQRDVQRALDQNKLEVEANRQQREQNQHDVEVWTRQQQEATDALRRAQAEKDDVLRQIGNAFLLIGRALIHDMEGISRQIVEEQARLGNAQEQVRRAHDALIQAMNRQNELDVRRVALEQLSQQLPALQVTTNGLNKDAAALLSGFADLKEKATNLLILINEMKNRATVTMRQAYKKSMFAEGILKLCQTALIDGRVCDEVEAITLEISGGYSGQSVPENVSKLLTQVGEAARETAQKSIAS</sequence>
<dbReference type="OrthoDB" id="3597832at2759"/>
<organism evidence="2 3">
    <name type="scientific">Fusarium duplospermum</name>
    <dbReference type="NCBI Taxonomy" id="1325734"/>
    <lineage>
        <taxon>Eukaryota</taxon>
        <taxon>Fungi</taxon>
        <taxon>Dikarya</taxon>
        <taxon>Ascomycota</taxon>
        <taxon>Pezizomycotina</taxon>
        <taxon>Sordariomycetes</taxon>
        <taxon>Hypocreomycetidae</taxon>
        <taxon>Hypocreales</taxon>
        <taxon>Nectriaceae</taxon>
        <taxon>Fusarium</taxon>
        <taxon>Fusarium solani species complex</taxon>
    </lineage>
</organism>
<dbReference type="EMBL" id="NKCI01000015">
    <property type="protein sequence ID" value="RSL68906.1"/>
    <property type="molecule type" value="Genomic_DNA"/>
</dbReference>